<gene>
    <name evidence="2" type="ORF">AMON00008_LOCUS49523</name>
</gene>
<accession>A0A7S4W0S5</accession>
<keyword evidence="1" id="KW-0812">Transmembrane</keyword>
<proteinExistence type="predicted"/>
<name>A0A7S4W0S5_9DINO</name>
<protein>
    <submittedName>
        <fullName evidence="2">Uncharacterized protein</fullName>
    </submittedName>
</protein>
<sequence>MAGAGPGMVSAGMASMEERLDTVASFAKMVFIALPIMCICACWTRRWCWLPSAISRRMQAEKAPTLPLPQEPPQLVGAGREGECGQILAEVYGSPIRGP</sequence>
<keyword evidence="1" id="KW-0472">Membrane</keyword>
<evidence type="ECO:0000256" key="1">
    <source>
        <dbReference type="SAM" id="Phobius"/>
    </source>
</evidence>
<evidence type="ECO:0000313" key="2">
    <source>
        <dbReference type="EMBL" id="CAE4644139.1"/>
    </source>
</evidence>
<organism evidence="2">
    <name type="scientific">Alexandrium monilatum</name>
    <dbReference type="NCBI Taxonomy" id="311494"/>
    <lineage>
        <taxon>Eukaryota</taxon>
        <taxon>Sar</taxon>
        <taxon>Alveolata</taxon>
        <taxon>Dinophyceae</taxon>
        <taxon>Gonyaulacales</taxon>
        <taxon>Pyrocystaceae</taxon>
        <taxon>Alexandrium</taxon>
    </lineage>
</organism>
<keyword evidence="1" id="KW-1133">Transmembrane helix</keyword>
<dbReference type="AlphaFoldDB" id="A0A7S4W0S5"/>
<feature type="transmembrane region" description="Helical" evidence="1">
    <location>
        <begin position="26"/>
        <end position="48"/>
    </location>
</feature>
<dbReference type="EMBL" id="HBNR01069882">
    <property type="protein sequence ID" value="CAE4644139.1"/>
    <property type="molecule type" value="Transcribed_RNA"/>
</dbReference>
<reference evidence="2" key="1">
    <citation type="submission" date="2021-01" db="EMBL/GenBank/DDBJ databases">
        <authorList>
            <person name="Corre E."/>
            <person name="Pelletier E."/>
            <person name="Niang G."/>
            <person name="Scheremetjew M."/>
            <person name="Finn R."/>
            <person name="Kale V."/>
            <person name="Holt S."/>
            <person name="Cochrane G."/>
            <person name="Meng A."/>
            <person name="Brown T."/>
            <person name="Cohen L."/>
        </authorList>
    </citation>
    <scope>NUCLEOTIDE SEQUENCE</scope>
    <source>
        <strain evidence="2">CCMP3105</strain>
    </source>
</reference>